<dbReference type="Proteomes" id="UP000515679">
    <property type="component" value="Chromosome"/>
</dbReference>
<organism evidence="2 3">
    <name type="scientific">Cohnella cholangitidis</name>
    <dbReference type="NCBI Taxonomy" id="2598458"/>
    <lineage>
        <taxon>Bacteria</taxon>
        <taxon>Bacillati</taxon>
        <taxon>Bacillota</taxon>
        <taxon>Bacilli</taxon>
        <taxon>Bacillales</taxon>
        <taxon>Paenibacillaceae</taxon>
        <taxon>Cohnella</taxon>
    </lineage>
</organism>
<dbReference type="NCBIfam" id="NF005807">
    <property type="entry name" value="PRK07667.1"/>
    <property type="match status" value="1"/>
</dbReference>
<accession>A0A7G5C488</accession>
<dbReference type="Gene3D" id="3.40.50.300">
    <property type="entry name" value="P-loop containing nucleotide triphosphate hydrolases"/>
    <property type="match status" value="1"/>
</dbReference>
<evidence type="ECO:0000259" key="1">
    <source>
        <dbReference type="Pfam" id="PF00485"/>
    </source>
</evidence>
<evidence type="ECO:0000313" key="3">
    <source>
        <dbReference type="Proteomes" id="UP000515679"/>
    </source>
</evidence>
<sequence length="209" mass="24822">MSDKKLTEKLLSQYSTRSSKDRPFIVAIDGLGGAGKTTLVEKLEQELNNNNCKVVIIHIDDHIVEKNKRYQTGHEEWYEYYYLQWNLNKLTTNLFEVLHNSHHSIVLPFYDTSTDSISNKEVTVPTDSIVLIEGIFLQRKEWRKFYDIIIFLDCPLELRNERVLNRDSYIGDNHAIINKYKSRYWPGEEHYLEIEKPFRNADIIYRLFS</sequence>
<dbReference type="GO" id="GO:0016301">
    <property type="term" value="F:kinase activity"/>
    <property type="evidence" value="ECO:0007669"/>
    <property type="project" value="UniProtKB-KW"/>
</dbReference>
<dbReference type="EMBL" id="CP041969">
    <property type="protein sequence ID" value="QMV44022.1"/>
    <property type="molecule type" value="Genomic_DNA"/>
</dbReference>
<reference evidence="2 3" key="1">
    <citation type="submission" date="2019-07" db="EMBL/GenBank/DDBJ databases">
        <authorList>
            <person name="Kim J.K."/>
            <person name="Cheong H.-M."/>
            <person name="Choi Y."/>
            <person name="Hwang K.J."/>
            <person name="Lee S."/>
            <person name="Choi C."/>
        </authorList>
    </citation>
    <scope>NUCLEOTIDE SEQUENCE [LARGE SCALE GENOMIC DNA]</scope>
    <source>
        <strain evidence="2 3">KS 22</strain>
    </source>
</reference>
<gene>
    <name evidence="2" type="ORF">FPL14_24735</name>
</gene>
<dbReference type="GO" id="GO:0005524">
    <property type="term" value="F:ATP binding"/>
    <property type="evidence" value="ECO:0007669"/>
    <property type="project" value="InterPro"/>
</dbReference>
<dbReference type="SUPFAM" id="SSF52540">
    <property type="entry name" value="P-loop containing nucleoside triphosphate hydrolases"/>
    <property type="match status" value="1"/>
</dbReference>
<keyword evidence="2" id="KW-0418">Kinase</keyword>
<evidence type="ECO:0000313" key="2">
    <source>
        <dbReference type="EMBL" id="QMV44022.1"/>
    </source>
</evidence>
<dbReference type="PANTHER" id="PTHR10285">
    <property type="entry name" value="URIDINE KINASE"/>
    <property type="match status" value="1"/>
</dbReference>
<dbReference type="KEGG" id="cchl:FPL14_24735"/>
<dbReference type="InterPro" id="IPR027417">
    <property type="entry name" value="P-loop_NTPase"/>
</dbReference>
<protein>
    <submittedName>
        <fullName evidence="2">Uridine kinase</fullName>
    </submittedName>
</protein>
<proteinExistence type="predicted"/>
<dbReference type="Pfam" id="PF00485">
    <property type="entry name" value="PRK"/>
    <property type="match status" value="1"/>
</dbReference>
<feature type="domain" description="Phosphoribulokinase/uridine kinase" evidence="1">
    <location>
        <begin position="25"/>
        <end position="204"/>
    </location>
</feature>
<keyword evidence="2" id="KW-0808">Transferase</keyword>
<dbReference type="InterPro" id="IPR006083">
    <property type="entry name" value="PRK/URK"/>
</dbReference>
<dbReference type="RefSeq" id="WP_182300254.1">
    <property type="nucleotide sequence ID" value="NZ_CP041969.1"/>
</dbReference>
<name>A0A7G5C488_9BACL</name>
<dbReference type="AlphaFoldDB" id="A0A7G5C488"/>
<keyword evidence="3" id="KW-1185">Reference proteome</keyword>